<dbReference type="RefSeq" id="WP_219967179.1">
    <property type="nucleotide sequence ID" value="NZ_JAHXBZ010000004.1"/>
</dbReference>
<name>A0ABS7DVH0_9STRE</name>
<protein>
    <recommendedName>
        <fullName evidence="5">protein adenylyltransferase</fullName>
        <ecNumber evidence="5">2.7.7.108</ecNumber>
    </recommendedName>
</protein>
<comment type="caution">
    <text evidence="9">The sequence shown here is derived from an EMBL/GenBank/DDBJ whole genome shotgun (WGS) entry which is preliminary data.</text>
</comment>
<evidence type="ECO:0000256" key="2">
    <source>
        <dbReference type="ARBA" id="ARBA00022695"/>
    </source>
</evidence>
<dbReference type="Gene3D" id="1.10.3290.10">
    <property type="entry name" value="Fido-like domain"/>
    <property type="match status" value="1"/>
</dbReference>
<evidence type="ECO:0000256" key="4">
    <source>
        <dbReference type="ARBA" id="ARBA00022840"/>
    </source>
</evidence>
<organism evidence="9 10">
    <name type="scientific">Streptococcus humanilactis</name>
    <dbReference type="NCBI Taxonomy" id="2841061"/>
    <lineage>
        <taxon>Bacteria</taxon>
        <taxon>Bacillati</taxon>
        <taxon>Bacillota</taxon>
        <taxon>Bacilli</taxon>
        <taxon>Lactobacillales</taxon>
        <taxon>Streptococcaceae</taxon>
        <taxon>Streptococcus</taxon>
        <taxon>Streptococcus mitis group</taxon>
    </lineage>
</organism>
<accession>A0ABS7DVH0</accession>
<dbReference type="SUPFAM" id="SSF140931">
    <property type="entry name" value="Fic-like"/>
    <property type="match status" value="1"/>
</dbReference>
<evidence type="ECO:0000256" key="1">
    <source>
        <dbReference type="ARBA" id="ARBA00022679"/>
    </source>
</evidence>
<reference evidence="9 10" key="1">
    <citation type="submission" date="2021-07" db="EMBL/GenBank/DDBJ databases">
        <title>Streptococcus humanmilk sp.nov.,a novel bacteria of streptococcus.</title>
        <authorList>
            <person name="Han F."/>
        </authorList>
    </citation>
    <scope>NUCLEOTIDE SEQUENCE [LARGE SCALE GENOMIC DNA]</scope>
    <source>
        <strain evidence="9 10">IMAU99125</strain>
    </source>
</reference>
<dbReference type="EMBL" id="JAHXBZ010000004">
    <property type="protein sequence ID" value="MBW7581999.1"/>
    <property type="molecule type" value="Genomic_DNA"/>
</dbReference>
<dbReference type="EC" id="2.7.7.108" evidence="5"/>
<keyword evidence="1" id="KW-0808">Transferase</keyword>
<dbReference type="Pfam" id="PF02661">
    <property type="entry name" value="Fic"/>
    <property type="match status" value="1"/>
</dbReference>
<evidence type="ECO:0000313" key="9">
    <source>
        <dbReference type="EMBL" id="MBW7581999.1"/>
    </source>
</evidence>
<comment type="catalytic activity">
    <reaction evidence="6">
        <text>L-threonyl-[protein] + ATP = 3-O-(5'-adenylyl)-L-threonyl-[protein] + diphosphate</text>
        <dbReference type="Rhea" id="RHEA:54292"/>
        <dbReference type="Rhea" id="RHEA-COMP:11060"/>
        <dbReference type="Rhea" id="RHEA-COMP:13847"/>
        <dbReference type="ChEBI" id="CHEBI:30013"/>
        <dbReference type="ChEBI" id="CHEBI:30616"/>
        <dbReference type="ChEBI" id="CHEBI:33019"/>
        <dbReference type="ChEBI" id="CHEBI:138113"/>
        <dbReference type="EC" id="2.7.7.108"/>
    </reaction>
</comment>
<evidence type="ECO:0000256" key="6">
    <source>
        <dbReference type="ARBA" id="ARBA00047939"/>
    </source>
</evidence>
<evidence type="ECO:0000313" key="10">
    <source>
        <dbReference type="Proteomes" id="UP000767465"/>
    </source>
</evidence>
<gene>
    <name evidence="9" type="ORF">KV696_06515</name>
</gene>
<comment type="catalytic activity">
    <reaction evidence="7">
        <text>L-tyrosyl-[protein] + ATP = O-(5'-adenylyl)-L-tyrosyl-[protein] + diphosphate</text>
        <dbReference type="Rhea" id="RHEA:54288"/>
        <dbReference type="Rhea" id="RHEA-COMP:10136"/>
        <dbReference type="Rhea" id="RHEA-COMP:13846"/>
        <dbReference type="ChEBI" id="CHEBI:30616"/>
        <dbReference type="ChEBI" id="CHEBI:33019"/>
        <dbReference type="ChEBI" id="CHEBI:46858"/>
        <dbReference type="ChEBI" id="CHEBI:83624"/>
        <dbReference type="EC" id="2.7.7.108"/>
    </reaction>
</comment>
<evidence type="ECO:0000256" key="7">
    <source>
        <dbReference type="ARBA" id="ARBA00048696"/>
    </source>
</evidence>
<evidence type="ECO:0000259" key="8">
    <source>
        <dbReference type="PROSITE" id="PS51459"/>
    </source>
</evidence>
<proteinExistence type="predicted"/>
<keyword evidence="3" id="KW-0547">Nucleotide-binding</keyword>
<dbReference type="PROSITE" id="PS51459">
    <property type="entry name" value="FIDO"/>
    <property type="match status" value="1"/>
</dbReference>
<dbReference type="PANTHER" id="PTHR39560">
    <property type="entry name" value="PROTEIN ADENYLYLTRANSFERASE FIC-RELATED"/>
    <property type="match status" value="1"/>
</dbReference>
<keyword evidence="4" id="KW-0067">ATP-binding</keyword>
<dbReference type="PANTHER" id="PTHR39560:SF1">
    <property type="entry name" value="PROTEIN ADENYLYLTRANSFERASE FIC-RELATED"/>
    <property type="match status" value="1"/>
</dbReference>
<keyword evidence="10" id="KW-1185">Reference proteome</keyword>
<evidence type="ECO:0000256" key="5">
    <source>
        <dbReference type="ARBA" id="ARBA00034531"/>
    </source>
</evidence>
<dbReference type="InterPro" id="IPR003812">
    <property type="entry name" value="Fido"/>
</dbReference>
<dbReference type="InterPro" id="IPR036597">
    <property type="entry name" value="Fido-like_dom_sf"/>
</dbReference>
<sequence>MQPTYNIDDPNLSYEDKRDLWQIGFGLQKVDNLVPSAYMESLAEKQSRGELTYEQVYEDATAYHHTIDASTEEADLVSLRIVELLSRRGFSFSPATLLAIHKELFQDIFEASIPVGQFRQTNITKNEPVLNGESVVYSDFSMIQMTLDYDFNQERQVEYATLTQADMVKKIQHFISGIWQIHPFREGNTRTVTVFLIQYLREFGFDIDNTPFQQHAKYFRDALVLDNAKILQRRPEFLTAFFENLLLGGKNDLSSERMYLDLDFDLSKSLY</sequence>
<keyword evidence="2" id="KW-0548">Nucleotidyltransferase</keyword>
<feature type="domain" description="Fido" evidence="8">
    <location>
        <begin position="92"/>
        <end position="240"/>
    </location>
</feature>
<evidence type="ECO:0000256" key="3">
    <source>
        <dbReference type="ARBA" id="ARBA00022741"/>
    </source>
</evidence>
<dbReference type="Proteomes" id="UP000767465">
    <property type="component" value="Unassembled WGS sequence"/>
</dbReference>